<dbReference type="Gene3D" id="1.20.1510.10">
    <property type="entry name" value="Cation efflux protein transmembrane domain"/>
    <property type="match status" value="1"/>
</dbReference>
<comment type="subcellular location">
    <subcellularLocation>
        <location evidence="1">Membrane</location>
        <topology evidence="1">Multi-pass membrane protein</topology>
    </subcellularLocation>
</comment>
<evidence type="ECO:0000313" key="11">
    <source>
        <dbReference type="Proteomes" id="UP000198718"/>
    </source>
</evidence>
<organism evidence="10 11">
    <name type="scientific">Natronincola ferrireducens</name>
    <dbReference type="NCBI Taxonomy" id="393762"/>
    <lineage>
        <taxon>Bacteria</taxon>
        <taxon>Bacillati</taxon>
        <taxon>Bacillota</taxon>
        <taxon>Clostridia</taxon>
        <taxon>Peptostreptococcales</taxon>
        <taxon>Natronincolaceae</taxon>
        <taxon>Natronincola</taxon>
    </lineage>
</organism>
<dbReference type="Pfam" id="PF01545">
    <property type="entry name" value="Cation_efflux"/>
    <property type="match status" value="1"/>
</dbReference>
<dbReference type="PANTHER" id="PTHR43840:SF15">
    <property type="entry name" value="MITOCHONDRIAL METAL TRANSPORTER 1-RELATED"/>
    <property type="match status" value="1"/>
</dbReference>
<dbReference type="GO" id="GO:0016020">
    <property type="term" value="C:membrane"/>
    <property type="evidence" value="ECO:0007669"/>
    <property type="project" value="UniProtKB-SubCell"/>
</dbReference>
<dbReference type="FunFam" id="1.20.1510.10:FF:000006">
    <property type="entry name" value="Divalent cation efflux transporter"/>
    <property type="match status" value="1"/>
</dbReference>
<dbReference type="InterPro" id="IPR036837">
    <property type="entry name" value="Cation_efflux_CTD_sf"/>
</dbReference>
<dbReference type="RefSeq" id="WP_090550071.1">
    <property type="nucleotide sequence ID" value="NZ_FNFP01000001.1"/>
</dbReference>
<evidence type="ECO:0000259" key="8">
    <source>
        <dbReference type="Pfam" id="PF01545"/>
    </source>
</evidence>
<feature type="transmembrane region" description="Helical" evidence="7">
    <location>
        <begin position="17"/>
        <end position="39"/>
    </location>
</feature>
<feature type="transmembrane region" description="Helical" evidence="7">
    <location>
        <begin position="89"/>
        <end position="111"/>
    </location>
</feature>
<dbReference type="InterPro" id="IPR027469">
    <property type="entry name" value="Cation_efflux_TMD_sf"/>
</dbReference>
<keyword evidence="6 7" id="KW-0472">Membrane</keyword>
<evidence type="ECO:0000256" key="4">
    <source>
        <dbReference type="ARBA" id="ARBA00022692"/>
    </source>
</evidence>
<keyword evidence="5 7" id="KW-1133">Transmembrane helix</keyword>
<reference evidence="10 11" key="1">
    <citation type="submission" date="2016-10" db="EMBL/GenBank/DDBJ databases">
        <authorList>
            <person name="de Groot N.N."/>
        </authorList>
    </citation>
    <scope>NUCLEOTIDE SEQUENCE [LARGE SCALE GENOMIC DNA]</scope>
    <source>
        <strain evidence="10 11">DSM 18346</strain>
    </source>
</reference>
<dbReference type="NCBIfam" id="TIGR01297">
    <property type="entry name" value="CDF"/>
    <property type="match status" value="1"/>
</dbReference>
<dbReference type="Pfam" id="PF16916">
    <property type="entry name" value="ZT_dimer"/>
    <property type="match status" value="1"/>
</dbReference>
<evidence type="ECO:0000256" key="5">
    <source>
        <dbReference type="ARBA" id="ARBA00022989"/>
    </source>
</evidence>
<protein>
    <submittedName>
        <fullName evidence="10">Cation diffusion facilitator family transporter</fullName>
    </submittedName>
</protein>
<sequence>MKVNPKEAFFSNKVNRVIVITIIMNLFLVIAKMIGGYFAGSKALLADGLHSASDVITSLGVIIGVGIAKKPRDDEHQYGHEKVETIVTFLLAIVLLYTGLRIGIVSGSSILHRTSIIPGKFALYTALFSIAVKEVQYQITFKVGKEMKSSALIADAWHHRSDALSSIAAFIGIVGSRVGFPILDPIAGIVVSFIVMKVGLEIFKDCFQQLIDVSIHLKDLEGVKKSILQQKEVEYINDIRTRRHGSKVFVDVRVAVDPTMDIYRGHCVAVEVESIIKKEVENVKDVIVHIDPSSSTQ</sequence>
<dbReference type="OrthoDB" id="9806522at2"/>
<dbReference type="SUPFAM" id="SSF161111">
    <property type="entry name" value="Cation efflux protein transmembrane domain-like"/>
    <property type="match status" value="1"/>
</dbReference>
<name>A0A1G8YNL9_9FIRM</name>
<dbReference type="SUPFAM" id="SSF160240">
    <property type="entry name" value="Cation efflux protein cytoplasmic domain-like"/>
    <property type="match status" value="1"/>
</dbReference>
<feature type="domain" description="Cation efflux protein cytoplasmic" evidence="9">
    <location>
        <begin position="219"/>
        <end position="292"/>
    </location>
</feature>
<dbReference type="InterPro" id="IPR027470">
    <property type="entry name" value="Cation_efflux_CTD"/>
</dbReference>
<dbReference type="InterPro" id="IPR050291">
    <property type="entry name" value="CDF_Transporter"/>
</dbReference>
<evidence type="ECO:0000256" key="7">
    <source>
        <dbReference type="SAM" id="Phobius"/>
    </source>
</evidence>
<dbReference type="EMBL" id="FNFP01000001">
    <property type="protein sequence ID" value="SDK04363.1"/>
    <property type="molecule type" value="Genomic_DNA"/>
</dbReference>
<comment type="similarity">
    <text evidence="2">Belongs to the cation diffusion facilitator (CDF) transporter (TC 2.A.4) family.</text>
</comment>
<evidence type="ECO:0000259" key="9">
    <source>
        <dbReference type="Pfam" id="PF16916"/>
    </source>
</evidence>
<feature type="transmembrane region" description="Helical" evidence="7">
    <location>
        <begin position="51"/>
        <end position="68"/>
    </location>
</feature>
<dbReference type="Gene3D" id="3.30.70.1350">
    <property type="entry name" value="Cation efflux protein, cytoplasmic domain"/>
    <property type="match status" value="1"/>
</dbReference>
<dbReference type="AlphaFoldDB" id="A0A1G8YNL9"/>
<feature type="domain" description="Cation efflux protein transmembrane" evidence="8">
    <location>
        <begin position="19"/>
        <end position="211"/>
    </location>
</feature>
<dbReference type="InterPro" id="IPR002524">
    <property type="entry name" value="Cation_efflux"/>
</dbReference>
<gene>
    <name evidence="10" type="ORF">SAMN05660472_00598</name>
</gene>
<keyword evidence="3" id="KW-0813">Transport</keyword>
<evidence type="ECO:0000256" key="6">
    <source>
        <dbReference type="ARBA" id="ARBA00023136"/>
    </source>
</evidence>
<dbReference type="GO" id="GO:0008324">
    <property type="term" value="F:monoatomic cation transmembrane transporter activity"/>
    <property type="evidence" value="ECO:0007669"/>
    <property type="project" value="InterPro"/>
</dbReference>
<keyword evidence="4 7" id="KW-0812">Transmembrane</keyword>
<accession>A0A1G8YNL9</accession>
<keyword evidence="11" id="KW-1185">Reference proteome</keyword>
<evidence type="ECO:0000256" key="1">
    <source>
        <dbReference type="ARBA" id="ARBA00004141"/>
    </source>
</evidence>
<proteinExistence type="inferred from homology"/>
<evidence type="ECO:0000313" key="10">
    <source>
        <dbReference type="EMBL" id="SDK04363.1"/>
    </source>
</evidence>
<evidence type="ECO:0000256" key="3">
    <source>
        <dbReference type="ARBA" id="ARBA00022448"/>
    </source>
</evidence>
<dbReference type="PANTHER" id="PTHR43840">
    <property type="entry name" value="MITOCHONDRIAL METAL TRANSPORTER 1-RELATED"/>
    <property type="match status" value="1"/>
</dbReference>
<dbReference type="Proteomes" id="UP000198718">
    <property type="component" value="Unassembled WGS sequence"/>
</dbReference>
<evidence type="ECO:0000256" key="2">
    <source>
        <dbReference type="ARBA" id="ARBA00008114"/>
    </source>
</evidence>
<dbReference type="InterPro" id="IPR058533">
    <property type="entry name" value="Cation_efflux_TM"/>
</dbReference>
<dbReference type="STRING" id="393762.SAMN05660472_00598"/>